<evidence type="ECO:0000256" key="1">
    <source>
        <dbReference type="ARBA" id="ARBA00022723"/>
    </source>
</evidence>
<dbReference type="Proteomes" id="UP001152797">
    <property type="component" value="Unassembled WGS sequence"/>
</dbReference>
<dbReference type="InterPro" id="IPR019446">
    <property type="entry name" value="BMT5-like"/>
</dbReference>
<keyword evidence="2 4" id="KW-0863">Zinc-finger</keyword>
<dbReference type="Gene3D" id="4.10.1000.10">
    <property type="entry name" value="Zinc finger, CCCH-type"/>
    <property type="match status" value="1"/>
</dbReference>
<name>A0A9P1CAT6_9DINO</name>
<dbReference type="Pfam" id="PF10354">
    <property type="entry name" value="BMT5-like"/>
    <property type="match status" value="1"/>
</dbReference>
<evidence type="ECO:0000256" key="2">
    <source>
        <dbReference type="ARBA" id="ARBA00022771"/>
    </source>
</evidence>
<keyword evidence="5" id="KW-0175">Coiled coil</keyword>
<reference evidence="9" key="2">
    <citation type="submission" date="2024-04" db="EMBL/GenBank/DDBJ databases">
        <authorList>
            <person name="Chen Y."/>
            <person name="Shah S."/>
            <person name="Dougan E. K."/>
            <person name="Thang M."/>
            <person name="Chan C."/>
        </authorList>
    </citation>
    <scope>NUCLEOTIDE SEQUENCE [LARGE SCALE GENOMIC DNA]</scope>
</reference>
<dbReference type="Pfam" id="PF00612">
    <property type="entry name" value="IQ"/>
    <property type="match status" value="1"/>
</dbReference>
<dbReference type="EMBL" id="CAMXCT010001197">
    <property type="protein sequence ID" value="CAI3987733.1"/>
    <property type="molecule type" value="Genomic_DNA"/>
</dbReference>
<feature type="region of interest" description="Disordered" evidence="6">
    <location>
        <begin position="669"/>
        <end position="692"/>
    </location>
</feature>
<sequence>MARAREEVLRLREERQLTEFVAITKIQSLMRSYQARKEVTPQLQERRRQHWASVKVQSSWRRQMAKAEAMKRRAQDVNQLLSSLLEGRPDETLRGDAWLQKVTAAFEWKTQRDVELEEKELRLRRQSAFSHLPSASFEELSRPESLSAAALLDRSMAAVCVAKQRARQRMKALLQTQAHGNKGLQSLIYDNEMCRSLAVDHGVLIRLNAEDGVAEVGNLLQTAWSIAFQLRSAAPIGGASPALHVLTSGIHSLKRKLRIEIQGAGKVEDSAALKSFMETAEEACNEAVHRATEARNATLQPLKEELEAALAESQVALKDLNGHISKVLPEVNAIKAKYKEDAVEAEAKLREEREMKHAQTVGVPEGAMYSQNLAQITFIEVGEIQVNQKILACFPRIASFAAPRSADHGSVRTSMAPSGARSLEEDLEIGGTTLQTNGGFDGDLTAMHDINGNFGSAVQEAVTRAVALDLARPVKATDILWSSWEERRGSGCLEQHQSHRSQAELAASHSALVELQRIAKAKGQVPVTISGAIPRPTAVVRAALPHAVRPGLVSVAPQIAPVMPLNGRAKICKYFMKGWCYDGLNCPMVHGPTPKAAPTPTPKVNSIASLANHPAVLKVGRLAGSFTPPVTVTTPVTTPAVKSLVKTELCSYFQKGWCYEGQKCPKAHGEEELGQPRQPLAKKRGRDGEDVGLTAKRLKSNEDTAEYEEWRDERLDLGVDPEGLNAQSLELWYAQICLICSTPISGLSNWPIHANGSKHMSRYLALGGAKLKDDKHRPDPQLQDAQPIPIQMSMYVQKQLGLASQGSVDVDDIDVAKPGMAEFLSVAGFDGGMVLSIGEQDFSFSRSIAKVQHSAGLSTQLVATSYLAEHDPTEPEVHVADDGERAQYTRKSLPSMGGALFKNLAAIQELGGICLHSVDATDLNSLVSQGVDGAFDVVVFAFPRASLKRSVEPRNSLLIRKFFRSVLEAGLLAPLGRVELLMLGMQYAEWDVACMAQEEGFELFEYAKLPNGFYQSREMTGKAWTPQNGMLYTFCLRT</sequence>
<evidence type="ECO:0000313" key="11">
    <source>
        <dbReference type="Proteomes" id="UP001152797"/>
    </source>
</evidence>
<dbReference type="EMBL" id="CAMXCT020001197">
    <property type="protein sequence ID" value="CAL1141108.1"/>
    <property type="molecule type" value="Genomic_DNA"/>
</dbReference>
<organism evidence="8">
    <name type="scientific">Cladocopium goreaui</name>
    <dbReference type="NCBI Taxonomy" id="2562237"/>
    <lineage>
        <taxon>Eukaryota</taxon>
        <taxon>Sar</taxon>
        <taxon>Alveolata</taxon>
        <taxon>Dinophyceae</taxon>
        <taxon>Suessiales</taxon>
        <taxon>Symbiodiniaceae</taxon>
        <taxon>Cladocopium</taxon>
    </lineage>
</organism>
<evidence type="ECO:0000256" key="6">
    <source>
        <dbReference type="SAM" id="MobiDB-lite"/>
    </source>
</evidence>
<comment type="caution">
    <text evidence="8">The sequence shown here is derived from an EMBL/GenBank/DDBJ whole genome shotgun (WGS) entry which is preliminary data.</text>
</comment>
<feature type="domain" description="C3H1-type" evidence="7">
    <location>
        <begin position="644"/>
        <end position="671"/>
    </location>
</feature>
<dbReference type="PROSITE" id="PS50096">
    <property type="entry name" value="IQ"/>
    <property type="match status" value="1"/>
</dbReference>
<keyword evidence="1 4" id="KW-0479">Metal-binding</keyword>
<evidence type="ECO:0000256" key="3">
    <source>
        <dbReference type="ARBA" id="ARBA00022833"/>
    </source>
</evidence>
<evidence type="ECO:0000313" key="8">
    <source>
        <dbReference type="EMBL" id="CAI3987733.1"/>
    </source>
</evidence>
<feature type="zinc finger region" description="C3H1-type" evidence="4">
    <location>
        <begin position="566"/>
        <end position="593"/>
    </location>
</feature>
<feature type="zinc finger region" description="C3H1-type" evidence="4">
    <location>
        <begin position="644"/>
        <end position="671"/>
    </location>
</feature>
<dbReference type="SUPFAM" id="SSF90229">
    <property type="entry name" value="CCCH zinc finger"/>
    <property type="match status" value="2"/>
</dbReference>
<dbReference type="GO" id="GO:0070042">
    <property type="term" value="F:rRNA (uridine-N3-)-methyltransferase activity"/>
    <property type="evidence" value="ECO:0007669"/>
    <property type="project" value="InterPro"/>
</dbReference>
<dbReference type="OrthoDB" id="273345at2759"/>
<feature type="coiled-coil region" evidence="5">
    <location>
        <begin position="277"/>
        <end position="355"/>
    </location>
</feature>
<evidence type="ECO:0000313" key="9">
    <source>
        <dbReference type="EMBL" id="CAL1141108.1"/>
    </source>
</evidence>
<evidence type="ECO:0000256" key="4">
    <source>
        <dbReference type="PROSITE-ProRule" id="PRU00723"/>
    </source>
</evidence>
<gene>
    <name evidence="8" type="ORF">C1SCF055_LOCUS14986</name>
</gene>
<keyword evidence="3 4" id="KW-0862">Zinc</keyword>
<feature type="domain" description="C3H1-type" evidence="7">
    <location>
        <begin position="566"/>
        <end position="593"/>
    </location>
</feature>
<reference evidence="8" key="1">
    <citation type="submission" date="2022-10" db="EMBL/GenBank/DDBJ databases">
        <authorList>
            <person name="Chen Y."/>
            <person name="Dougan E. K."/>
            <person name="Chan C."/>
            <person name="Rhodes N."/>
            <person name="Thang M."/>
        </authorList>
    </citation>
    <scope>NUCLEOTIDE SEQUENCE</scope>
</reference>
<dbReference type="EMBL" id="CAMXCT030001197">
    <property type="protein sequence ID" value="CAL4775045.1"/>
    <property type="molecule type" value="Genomic_DNA"/>
</dbReference>
<dbReference type="GO" id="GO:0008270">
    <property type="term" value="F:zinc ion binding"/>
    <property type="evidence" value="ECO:0007669"/>
    <property type="project" value="UniProtKB-KW"/>
</dbReference>
<dbReference type="InterPro" id="IPR036855">
    <property type="entry name" value="Znf_CCCH_sf"/>
</dbReference>
<dbReference type="InterPro" id="IPR000048">
    <property type="entry name" value="IQ_motif_EF-hand-BS"/>
</dbReference>
<dbReference type="GO" id="GO:0070475">
    <property type="term" value="P:rRNA base methylation"/>
    <property type="evidence" value="ECO:0007669"/>
    <property type="project" value="InterPro"/>
</dbReference>
<evidence type="ECO:0000256" key="5">
    <source>
        <dbReference type="SAM" id="Coils"/>
    </source>
</evidence>
<dbReference type="InterPro" id="IPR000571">
    <property type="entry name" value="Znf_CCCH"/>
</dbReference>
<keyword evidence="11" id="KW-1185">Reference proteome</keyword>
<accession>A0A9P1CAT6</accession>
<protein>
    <submittedName>
        <fullName evidence="10">C3H1-type domain-containing protein</fullName>
    </submittedName>
</protein>
<proteinExistence type="predicted"/>
<dbReference type="AlphaFoldDB" id="A0A9P1CAT6"/>
<dbReference type="PROSITE" id="PS50103">
    <property type="entry name" value="ZF_C3H1"/>
    <property type="match status" value="2"/>
</dbReference>
<dbReference type="SMART" id="SM00356">
    <property type="entry name" value="ZnF_C3H1"/>
    <property type="match status" value="2"/>
</dbReference>
<evidence type="ECO:0000313" key="10">
    <source>
        <dbReference type="EMBL" id="CAL4775045.1"/>
    </source>
</evidence>
<evidence type="ECO:0000259" key="7">
    <source>
        <dbReference type="PROSITE" id="PS50103"/>
    </source>
</evidence>